<accession>A0A1I7TFP7</accession>
<feature type="compositionally biased region" description="Low complexity" evidence="2">
    <location>
        <begin position="102"/>
        <end position="113"/>
    </location>
</feature>
<feature type="region of interest" description="Disordered" evidence="2">
    <location>
        <begin position="92"/>
        <end position="113"/>
    </location>
</feature>
<keyword evidence="1" id="KW-0175">Coiled coil</keyword>
<feature type="region of interest" description="Disordered" evidence="2">
    <location>
        <begin position="1"/>
        <end position="24"/>
    </location>
</feature>
<dbReference type="WBParaSite" id="Csp11.Scaffold602.g5485.t1">
    <property type="protein sequence ID" value="Csp11.Scaffold602.g5485.t1"/>
    <property type="gene ID" value="Csp11.Scaffold602.g5485"/>
</dbReference>
<evidence type="ECO:0000313" key="3">
    <source>
        <dbReference type="Proteomes" id="UP000095282"/>
    </source>
</evidence>
<evidence type="ECO:0000256" key="2">
    <source>
        <dbReference type="SAM" id="MobiDB-lite"/>
    </source>
</evidence>
<organism evidence="3 4">
    <name type="scientific">Caenorhabditis tropicalis</name>
    <dbReference type="NCBI Taxonomy" id="1561998"/>
    <lineage>
        <taxon>Eukaryota</taxon>
        <taxon>Metazoa</taxon>
        <taxon>Ecdysozoa</taxon>
        <taxon>Nematoda</taxon>
        <taxon>Chromadorea</taxon>
        <taxon>Rhabditida</taxon>
        <taxon>Rhabditina</taxon>
        <taxon>Rhabditomorpha</taxon>
        <taxon>Rhabditoidea</taxon>
        <taxon>Rhabditidae</taxon>
        <taxon>Peloderinae</taxon>
        <taxon>Caenorhabditis</taxon>
    </lineage>
</organism>
<protein>
    <submittedName>
        <fullName evidence="4">Late endosomal/lysosomal adaptor and MAPK and MTOR activator 1</fullName>
    </submittedName>
</protein>
<proteinExistence type="predicted"/>
<feature type="coiled-coil region" evidence="1">
    <location>
        <begin position="130"/>
        <end position="157"/>
    </location>
</feature>
<evidence type="ECO:0000256" key="1">
    <source>
        <dbReference type="SAM" id="Coils"/>
    </source>
</evidence>
<feature type="compositionally biased region" description="Low complexity" evidence="2">
    <location>
        <begin position="14"/>
        <end position="24"/>
    </location>
</feature>
<sequence length="177" mass="19261">MDGYFEDSEEIRAPPNTSTSPTTHSNVQCICFNCWGPVTSGSSSSKTWKSLEQCGIPILPVFVGSPTDSLLMYGGAEGKPDSLSLRMNTNHTDVSMDSTLPSQSSSGASNASSGWRNVASFLESSTNKSTNDVNTQKVELEEENDLLQMKIQLQSEVIQKLIELSNVSEKLTKMKSR</sequence>
<keyword evidence="3" id="KW-1185">Reference proteome</keyword>
<evidence type="ECO:0000313" key="4">
    <source>
        <dbReference type="WBParaSite" id="Csp11.Scaffold602.g5485.t1"/>
    </source>
</evidence>
<name>A0A1I7TFP7_9PELO</name>
<feature type="compositionally biased region" description="Polar residues" evidence="2">
    <location>
        <begin position="92"/>
        <end position="101"/>
    </location>
</feature>
<dbReference type="eggNOG" id="ENOG502TJ4N">
    <property type="taxonomic scope" value="Eukaryota"/>
</dbReference>
<dbReference type="AlphaFoldDB" id="A0A1I7TFP7"/>
<reference evidence="4" key="1">
    <citation type="submission" date="2016-11" db="UniProtKB">
        <authorList>
            <consortium name="WormBaseParasite"/>
        </authorList>
    </citation>
    <scope>IDENTIFICATION</scope>
</reference>
<dbReference type="Proteomes" id="UP000095282">
    <property type="component" value="Unplaced"/>
</dbReference>